<evidence type="ECO:0000313" key="6">
    <source>
        <dbReference type="EMBL" id="KYN27135.1"/>
    </source>
</evidence>
<feature type="compositionally biased region" description="Low complexity" evidence="2">
    <location>
        <begin position="241"/>
        <end position="270"/>
    </location>
</feature>
<dbReference type="InterPro" id="IPR055355">
    <property type="entry name" value="ZP-C"/>
</dbReference>
<evidence type="ECO:0000256" key="1">
    <source>
        <dbReference type="ARBA" id="ARBA00023157"/>
    </source>
</evidence>
<dbReference type="PANTHER" id="PTHR46560">
    <property type="entry name" value="CYPHER, ISOFORM B"/>
    <property type="match status" value="1"/>
</dbReference>
<reference evidence="6 7" key="1">
    <citation type="submission" date="2015-09" db="EMBL/GenBank/DDBJ databases">
        <title>Trachymyrmex cornetzi WGS genome.</title>
        <authorList>
            <person name="Nygaard S."/>
            <person name="Hu H."/>
            <person name="Boomsma J."/>
            <person name="Zhang G."/>
        </authorList>
    </citation>
    <scope>NUCLEOTIDE SEQUENCE [LARGE SCALE GENOMIC DNA]</scope>
    <source>
        <strain evidence="6">Tcor2-1</strain>
        <tissue evidence="6">Whole body</tissue>
    </source>
</reference>
<dbReference type="STRING" id="471704.A0A195EFT7"/>
<feature type="region of interest" description="Disordered" evidence="2">
    <location>
        <begin position="241"/>
        <end position="297"/>
    </location>
</feature>
<sequence length="666" mass="72325">MRHIAAILVVALSGTAVCGQDFGGHALFVRTADADPAHSRVQRAAASVSPADVMAQNILEWIQGIYQQGTRKIRQQSDANAYLPPYSTQRPPEKPRPFQATSSQQSDVSGYTPQRPSSLYTPPNIGYSSSGQPSTPFSTPRPNQQPSSTYVPQGFRGSTSYNPRPSQPSYSNAGSSAFPPLNPPESSSTYLPPQPPLFPSTSPRPPSESTIGKLFGAASLSISLNNTASIMPSEYFLGVSGPSGPTPTRGYPSSGSGYPTSSGGYSTTERPFPPFTPPSETGTETAQAEDDLSHPPHIHNLDVQCSKTMMTINIEFNRAYDGIIYSKGFFMNPECTYVKQNSGSTTYSFTVNLESCGTQFINDFEGEAGQAYLENVLVLQNEPGIQEVWDTIRRVRCLWEGNINKALTVNLSVDMLNQEIVTFSGDTATAKLDIQIGKGPFAPAADGLVKIGETMTLVVSVEGDPGFDLQVRDCLARDEASTNMLQLTDERGCILKPKLFGAFQKTNDTGNTGASIIAYAFFQAFKFPDVMDLFIECNVELCKTNCEPCPEANQQIDPGRRRRSITYAPPSTNSSNAILLSDPVRVGRRFKVIMLDDLSTASSQILESMEETAVETMTKAKEVCMSNGGFYTTFSLMLSTLFVATISAAVLYIKLQRTRRPKFVDS</sequence>
<dbReference type="Proteomes" id="UP000078492">
    <property type="component" value="Unassembled WGS sequence"/>
</dbReference>
<keyword evidence="3" id="KW-0472">Membrane</keyword>
<dbReference type="Gene3D" id="2.60.40.4100">
    <property type="entry name" value="Zona pellucida, ZP-C domain"/>
    <property type="match status" value="1"/>
</dbReference>
<evidence type="ECO:0000256" key="4">
    <source>
        <dbReference type="SAM" id="SignalP"/>
    </source>
</evidence>
<dbReference type="InterPro" id="IPR042235">
    <property type="entry name" value="ZP-C_dom"/>
</dbReference>
<feature type="transmembrane region" description="Helical" evidence="3">
    <location>
        <begin position="629"/>
        <end position="653"/>
    </location>
</feature>
<keyword evidence="1" id="KW-1015">Disulfide bond</keyword>
<accession>A0A195EFT7</accession>
<dbReference type="Pfam" id="PF25057">
    <property type="entry name" value="CUT_N"/>
    <property type="match status" value="1"/>
</dbReference>
<feature type="compositionally biased region" description="Polar residues" evidence="2">
    <location>
        <begin position="99"/>
        <end position="175"/>
    </location>
</feature>
<organism evidence="6 7">
    <name type="scientific">Trachymyrmex cornetzi</name>
    <dbReference type="NCBI Taxonomy" id="471704"/>
    <lineage>
        <taxon>Eukaryota</taxon>
        <taxon>Metazoa</taxon>
        <taxon>Ecdysozoa</taxon>
        <taxon>Arthropoda</taxon>
        <taxon>Hexapoda</taxon>
        <taxon>Insecta</taxon>
        <taxon>Pterygota</taxon>
        <taxon>Neoptera</taxon>
        <taxon>Endopterygota</taxon>
        <taxon>Hymenoptera</taxon>
        <taxon>Apocrita</taxon>
        <taxon>Aculeata</taxon>
        <taxon>Formicoidea</taxon>
        <taxon>Formicidae</taxon>
        <taxon>Myrmicinae</taxon>
        <taxon>Trachymyrmex</taxon>
    </lineage>
</organism>
<proteinExistence type="predicted"/>
<dbReference type="PROSITE" id="PS51034">
    <property type="entry name" value="ZP_2"/>
    <property type="match status" value="1"/>
</dbReference>
<feature type="region of interest" description="Disordered" evidence="2">
    <location>
        <begin position="82"/>
        <end position="210"/>
    </location>
</feature>
<dbReference type="AlphaFoldDB" id="A0A195EFT7"/>
<keyword evidence="3" id="KW-0812">Transmembrane</keyword>
<evidence type="ECO:0000259" key="5">
    <source>
        <dbReference type="PROSITE" id="PS51034"/>
    </source>
</evidence>
<evidence type="ECO:0000256" key="3">
    <source>
        <dbReference type="SAM" id="Phobius"/>
    </source>
</evidence>
<feature type="signal peptide" evidence="4">
    <location>
        <begin position="1"/>
        <end position="19"/>
    </location>
</feature>
<feature type="compositionally biased region" description="Pro residues" evidence="2">
    <location>
        <begin position="192"/>
        <end position="206"/>
    </location>
</feature>
<dbReference type="InterPro" id="IPR056953">
    <property type="entry name" value="CUT_N"/>
</dbReference>
<keyword evidence="4" id="KW-0732">Signal</keyword>
<dbReference type="InterPro" id="IPR001507">
    <property type="entry name" value="ZP_dom"/>
</dbReference>
<dbReference type="EMBL" id="KQ978957">
    <property type="protein sequence ID" value="KYN27135.1"/>
    <property type="molecule type" value="Genomic_DNA"/>
</dbReference>
<feature type="chain" id="PRO_5008270817" description="ZP domain-containing protein" evidence="4">
    <location>
        <begin position="20"/>
        <end position="666"/>
    </location>
</feature>
<name>A0A195EFT7_9HYME</name>
<dbReference type="SMART" id="SM00241">
    <property type="entry name" value="ZP"/>
    <property type="match status" value="1"/>
</dbReference>
<dbReference type="PANTHER" id="PTHR46560:SF4">
    <property type="entry name" value="DUSKY"/>
    <property type="match status" value="1"/>
</dbReference>
<keyword evidence="3" id="KW-1133">Transmembrane helix</keyword>
<gene>
    <name evidence="6" type="ORF">ALC57_03478</name>
</gene>
<evidence type="ECO:0000313" key="7">
    <source>
        <dbReference type="Proteomes" id="UP000078492"/>
    </source>
</evidence>
<protein>
    <recommendedName>
        <fullName evidence="5">ZP domain-containing protein</fullName>
    </recommendedName>
</protein>
<keyword evidence="7" id="KW-1185">Reference proteome</keyword>
<feature type="domain" description="ZP" evidence="5">
    <location>
        <begin position="304"/>
        <end position="556"/>
    </location>
</feature>
<dbReference type="Pfam" id="PF00100">
    <property type="entry name" value="Zona_pellucida"/>
    <property type="match status" value="1"/>
</dbReference>
<evidence type="ECO:0000256" key="2">
    <source>
        <dbReference type="SAM" id="MobiDB-lite"/>
    </source>
</evidence>